<evidence type="ECO:0000313" key="2">
    <source>
        <dbReference type="Proteomes" id="UP000241769"/>
    </source>
</evidence>
<reference evidence="1 2" key="1">
    <citation type="journal article" date="2018" name="Genome Biol. Evol.">
        <title>Multiple Roots of Fruiting Body Formation in Amoebozoa.</title>
        <authorList>
            <person name="Hillmann F."/>
            <person name="Forbes G."/>
            <person name="Novohradska S."/>
            <person name="Ferling I."/>
            <person name="Riege K."/>
            <person name="Groth M."/>
            <person name="Westermann M."/>
            <person name="Marz M."/>
            <person name="Spaller T."/>
            <person name="Winckler T."/>
            <person name="Schaap P."/>
            <person name="Glockner G."/>
        </authorList>
    </citation>
    <scope>NUCLEOTIDE SEQUENCE [LARGE SCALE GENOMIC DNA]</scope>
    <source>
        <strain evidence="1 2">Jena</strain>
    </source>
</reference>
<dbReference type="Proteomes" id="UP000241769">
    <property type="component" value="Unassembled WGS sequence"/>
</dbReference>
<comment type="caution">
    <text evidence="1">The sequence shown here is derived from an EMBL/GenBank/DDBJ whole genome shotgun (WGS) entry which is preliminary data.</text>
</comment>
<sequence length="619" mass="70906">GKKSTRNNDKPHIIEEANGKLIPLARGEPGDIKTRGTDIRKEGADGLFTILGWTTNLKMNWDKQIELLIQIFMSITNRALATKFFNRKATKKLIDWQACIYKGEHNINTRLYTRNRRQKVWSAFFTCHADPRSLPKKKEPYSNLITKIMTGTIWTNKRKKQYNFTEDDSCKFCSDIMEESIMDSHQHALGECIFTRELNDQLWATLKQLGQDLGNNQNNPKAYHQCIPVSTGIDGNISNTLTKELNDQLWATLKQFWDKSKIRTENILPWFSTSDYDQYEWNLPEEMGNKGLIPRNLRQKISKENKGLNTNSIILATSKPLMLFFSTTRGQLPTPNGLRDPTPPKLAPIYLCICPEGLPYPLLVPQLTYISFATFFFGSPHWTAEFKLRLHNKLTTKKEIMGLYKISYRALNNLLFDPITVSGVANDNQFGTVDFVFAETFLCCSDALDLRDQSKYFAQCGQNISDHVQVADLSAKQTSDWSIIRYADKHKGLIEVRLQKDKCNMSAKHVGSAILSWSKVLMLDYTDSIYMQAKVSSYEYFKQRFPDHLQKPHFVAAGDMMLGKMKLECELKGNYWIRSAQVISPVYTRSAKEPPDIPIIQGFGIAVRNACNGFQDVVF</sequence>
<dbReference type="AlphaFoldDB" id="A0A2P6MRN8"/>
<dbReference type="EMBL" id="MDYQ01000466">
    <property type="protein sequence ID" value="PRP74371.1"/>
    <property type="molecule type" value="Genomic_DNA"/>
</dbReference>
<proteinExistence type="predicted"/>
<keyword evidence="2" id="KW-1185">Reference proteome</keyword>
<organism evidence="1 2">
    <name type="scientific">Planoprotostelium fungivorum</name>
    <dbReference type="NCBI Taxonomy" id="1890364"/>
    <lineage>
        <taxon>Eukaryota</taxon>
        <taxon>Amoebozoa</taxon>
        <taxon>Evosea</taxon>
        <taxon>Variosea</taxon>
        <taxon>Cavosteliida</taxon>
        <taxon>Cavosteliaceae</taxon>
        <taxon>Planoprotostelium</taxon>
    </lineage>
</organism>
<gene>
    <name evidence="1" type="ORF">PROFUN_16211</name>
</gene>
<name>A0A2P6MRN8_9EUKA</name>
<evidence type="ECO:0000313" key="1">
    <source>
        <dbReference type="EMBL" id="PRP74371.1"/>
    </source>
</evidence>
<protein>
    <submittedName>
        <fullName evidence="1">Uncharacterized protein</fullName>
    </submittedName>
</protein>
<feature type="non-terminal residue" evidence="1">
    <location>
        <position position="1"/>
    </location>
</feature>
<dbReference type="InParanoid" id="A0A2P6MRN8"/>
<accession>A0A2P6MRN8</accession>